<keyword evidence="3" id="KW-1185">Reference proteome</keyword>
<evidence type="ECO:0000313" key="1">
    <source>
        <dbReference type="EMBL" id="PAV08229.1"/>
    </source>
</evidence>
<name>A0A2A2HFK8_9EURY</name>
<dbReference type="Proteomes" id="UP000246004">
    <property type="component" value="Unassembled WGS sequence"/>
</dbReference>
<proteinExistence type="predicted"/>
<gene>
    <name evidence="1" type="ORF">ASJ82_03285</name>
    <name evidence="2" type="ORF">MSCUN_07520</name>
</gene>
<dbReference type="Proteomes" id="UP000217528">
    <property type="component" value="Unassembled WGS sequence"/>
</dbReference>
<reference evidence="1 3" key="2">
    <citation type="journal article" date="2017" name="BMC Genomics">
        <title>Genomic analysis of methanogenic archaea reveals a shift towards energy conservation.</title>
        <authorList>
            <person name="Gilmore S.P."/>
            <person name="Henske J.K."/>
            <person name="Sexton J.A."/>
            <person name="Solomon K.V."/>
            <person name="Seppala S."/>
            <person name="Yoo J.I."/>
            <person name="Huyett L.M."/>
            <person name="Pressman A."/>
            <person name="Cogan J.Z."/>
            <person name="Kivenson V."/>
            <person name="Peng X."/>
            <person name="Tan Y."/>
            <person name="Valentine D.L."/>
            <person name="O'Malley M.A."/>
        </authorList>
    </citation>
    <scope>NUCLEOTIDE SEQUENCE [LARGE SCALE GENOMIC DNA]</scope>
    <source>
        <strain evidence="1 3">1R-7</strain>
    </source>
</reference>
<dbReference type="RefSeq" id="WP_095607879.1">
    <property type="nucleotide sequence ID" value="NZ_CAUHCB010000018.1"/>
</dbReference>
<accession>A0A2A2HFK8</accession>
<dbReference type="EMBL" id="LMVN01000001">
    <property type="protein sequence ID" value="PAV08229.1"/>
    <property type="molecule type" value="Genomic_DNA"/>
</dbReference>
<protein>
    <submittedName>
        <fullName evidence="1">Uncharacterized protein</fullName>
    </submittedName>
</protein>
<organism evidence="1 3">
    <name type="scientific">Methanosphaera cuniculi</name>
    <dbReference type="NCBI Taxonomy" id="1077256"/>
    <lineage>
        <taxon>Archaea</taxon>
        <taxon>Methanobacteriati</taxon>
        <taxon>Methanobacteriota</taxon>
        <taxon>Methanomada group</taxon>
        <taxon>Methanobacteria</taxon>
        <taxon>Methanobacteriales</taxon>
        <taxon>Methanobacteriaceae</taxon>
        <taxon>Methanosphaera</taxon>
    </lineage>
</organism>
<evidence type="ECO:0000313" key="4">
    <source>
        <dbReference type="Proteomes" id="UP000246004"/>
    </source>
</evidence>
<evidence type="ECO:0000313" key="2">
    <source>
        <dbReference type="EMBL" id="PWL08316.1"/>
    </source>
</evidence>
<dbReference type="EMBL" id="LWMS01000020">
    <property type="protein sequence ID" value="PWL08316.1"/>
    <property type="molecule type" value="Genomic_DNA"/>
</dbReference>
<evidence type="ECO:0000313" key="3">
    <source>
        <dbReference type="Proteomes" id="UP000217528"/>
    </source>
</evidence>
<comment type="caution">
    <text evidence="1">The sequence shown here is derived from an EMBL/GenBank/DDBJ whole genome shotgun (WGS) entry which is preliminary data.</text>
</comment>
<sequence length="67" mass="7502">MAEEIQCRLCGCRFDPDKSKDCECNCVFGGCNGRNIRCPNCGHDMPRPHSNKDKTSIIDKLKASIKL</sequence>
<dbReference type="AlphaFoldDB" id="A0A2A2HFK8"/>
<dbReference type="OrthoDB" id="81902at2157"/>
<reference evidence="2 4" key="1">
    <citation type="submission" date="2016-04" db="EMBL/GenBank/DDBJ databases">
        <title>Genome sequence of Methanosphaera cuniculi DSM 4103.</title>
        <authorList>
            <person name="Poehlein A."/>
            <person name="Seedorf H."/>
            <person name="Daniel R."/>
        </authorList>
    </citation>
    <scope>NUCLEOTIDE SEQUENCE [LARGE SCALE GENOMIC DNA]</scope>
    <source>
        <strain evidence="2 4">DSM 4103</strain>
    </source>
</reference>